<gene>
    <name evidence="2" type="ORF">H2O73_03810</name>
</gene>
<name>A0A7W2FNN7_9VIBR</name>
<keyword evidence="1" id="KW-0812">Transmembrane</keyword>
<dbReference type="EMBL" id="JACFYF010000001">
    <property type="protein sequence ID" value="MBA5761461.1"/>
    <property type="molecule type" value="Genomic_DNA"/>
</dbReference>
<dbReference type="AlphaFoldDB" id="A0A7W2FNN7"/>
<evidence type="ECO:0000313" key="3">
    <source>
        <dbReference type="Proteomes" id="UP000571701"/>
    </source>
</evidence>
<keyword evidence="1" id="KW-1133">Transmembrane helix</keyword>
<evidence type="ECO:0000313" key="2">
    <source>
        <dbReference type="EMBL" id="MBA5761461.1"/>
    </source>
</evidence>
<keyword evidence="1" id="KW-0472">Membrane</keyword>
<feature type="transmembrane region" description="Helical" evidence="1">
    <location>
        <begin position="291"/>
        <end position="309"/>
    </location>
</feature>
<comment type="caution">
    <text evidence="2">The sequence shown here is derived from an EMBL/GenBank/DDBJ whole genome shotgun (WGS) entry which is preliminary data.</text>
</comment>
<reference evidence="2 3" key="1">
    <citation type="submission" date="2020-07" db="EMBL/GenBank/DDBJ databases">
        <title>Vibrio marinisediminis sp. nov., isolated from marine sediment.</title>
        <authorList>
            <person name="Ji X."/>
        </authorList>
    </citation>
    <scope>NUCLEOTIDE SEQUENCE [LARGE SCALE GENOMIC DNA]</scope>
    <source>
        <strain evidence="2 3">404</strain>
    </source>
</reference>
<evidence type="ECO:0000256" key="1">
    <source>
        <dbReference type="SAM" id="Phobius"/>
    </source>
</evidence>
<evidence type="ECO:0008006" key="4">
    <source>
        <dbReference type="Google" id="ProtNLM"/>
    </source>
</evidence>
<organism evidence="2 3">
    <name type="scientific">Vibrio marinisediminis</name>
    <dbReference type="NCBI Taxonomy" id="2758441"/>
    <lineage>
        <taxon>Bacteria</taxon>
        <taxon>Pseudomonadati</taxon>
        <taxon>Pseudomonadota</taxon>
        <taxon>Gammaproteobacteria</taxon>
        <taxon>Vibrionales</taxon>
        <taxon>Vibrionaceae</taxon>
        <taxon>Vibrio</taxon>
    </lineage>
</organism>
<sequence>MKKAGVNVGKLEDEFSRLSRSFDKHTKKIDGVSKKYKKMQSIMAPFQKVNKAIKMPSIETAKNGAMVGGATLGSMAGIGLIISDTASQINELSRAAKDVSMPVEELQAMRLQAKMAGAESEDMDAAIKEMSLRWGEMKTLKSGAMNDYFKDTGNRQAYKDLMNAADSAEAYQVLIREIANEKDVAKQNFMADEFFGGDSEKMLGLLKSGTDGLNQAKQQLNDTGGPVSQESIDSAQEFESTFKKVGAIIESLKFSVLTPVMKELSAIFGDIAEKMKNMTWRSEAIEKLRTVVTGVFAAFKALGGGILFLSENFKGIMATIALLKIGFIALNAIMFANPIGLIVAGVAAATVAITYLIDKFVGLGSIMDGISGFFGFGDDDSIKKADDMSAKISDIKNKNVELGVTTSESLSRQTNTSQTTATPNNTSMMQAKQMTPLTSQSINSHAEVALTIKSDKPVAVDKANSDKGVNLNVNVGDMMMSY</sequence>
<keyword evidence="3" id="KW-1185">Reference proteome</keyword>
<dbReference type="Proteomes" id="UP000571701">
    <property type="component" value="Unassembled WGS sequence"/>
</dbReference>
<accession>A0A7W2FNN7</accession>
<dbReference type="RefSeq" id="WP_182106673.1">
    <property type="nucleotide sequence ID" value="NZ_JACFYF010000001.1"/>
</dbReference>
<protein>
    <recommendedName>
        <fullName evidence="4">Phage tail tape measure protein</fullName>
    </recommendedName>
</protein>
<proteinExistence type="predicted"/>